<dbReference type="Proteomes" id="UP000465035">
    <property type="component" value="Chromosome"/>
</dbReference>
<dbReference type="EMBL" id="CP047121">
    <property type="protein sequence ID" value="QHB51656.1"/>
    <property type="molecule type" value="Genomic_DNA"/>
</dbReference>
<name>A0A6P1E2V8_LENHI</name>
<keyword evidence="1 2" id="KW-0238">DNA-binding</keyword>
<dbReference type="Pfam" id="PF14278">
    <property type="entry name" value="TetR_C_8"/>
    <property type="match status" value="1"/>
</dbReference>
<dbReference type="Pfam" id="PF00440">
    <property type="entry name" value="TetR_N"/>
    <property type="match status" value="1"/>
</dbReference>
<gene>
    <name evidence="4" type="ORF">GQR93_05205</name>
</gene>
<dbReference type="SUPFAM" id="SSF46689">
    <property type="entry name" value="Homeodomain-like"/>
    <property type="match status" value="1"/>
</dbReference>
<dbReference type="RefSeq" id="WP_003553010.1">
    <property type="nucleotide sequence ID" value="NZ_CABKOL010000106.1"/>
</dbReference>
<dbReference type="SMR" id="A0A6P1E2V8"/>
<organism evidence="4 5">
    <name type="scientific">Lentilactobacillus hilgardii</name>
    <name type="common">Lactobacillus hilgardii</name>
    <dbReference type="NCBI Taxonomy" id="1588"/>
    <lineage>
        <taxon>Bacteria</taxon>
        <taxon>Bacillati</taxon>
        <taxon>Bacillota</taxon>
        <taxon>Bacilli</taxon>
        <taxon>Lactobacillales</taxon>
        <taxon>Lactobacillaceae</taxon>
        <taxon>Lentilactobacillus</taxon>
    </lineage>
</organism>
<dbReference type="Gene3D" id="1.10.357.10">
    <property type="entry name" value="Tetracycline Repressor, domain 2"/>
    <property type="match status" value="1"/>
</dbReference>
<feature type="DNA-binding region" description="H-T-H motif" evidence="2">
    <location>
        <begin position="31"/>
        <end position="50"/>
    </location>
</feature>
<dbReference type="GO" id="GO:0003677">
    <property type="term" value="F:DNA binding"/>
    <property type="evidence" value="ECO:0007669"/>
    <property type="project" value="UniProtKB-UniRule"/>
</dbReference>
<evidence type="ECO:0000259" key="3">
    <source>
        <dbReference type="PROSITE" id="PS50977"/>
    </source>
</evidence>
<accession>A0A6P1E2V8</accession>
<evidence type="ECO:0000313" key="4">
    <source>
        <dbReference type="EMBL" id="QHB51656.1"/>
    </source>
</evidence>
<dbReference type="AlphaFoldDB" id="A0A6P1E2V8"/>
<proteinExistence type="predicted"/>
<reference evidence="4 5" key="1">
    <citation type="submission" date="2019-12" db="EMBL/GenBank/DDBJ databases">
        <title>Lactobacillus hilgardii FLUB.</title>
        <authorList>
            <person name="Gustaw K."/>
        </authorList>
    </citation>
    <scope>NUCLEOTIDE SEQUENCE [LARGE SCALE GENOMIC DNA]</scope>
    <source>
        <strain evidence="4 5">FLUB</strain>
    </source>
</reference>
<dbReference type="InterPro" id="IPR039532">
    <property type="entry name" value="TetR_C_Firmicutes"/>
</dbReference>
<dbReference type="PANTHER" id="PTHR43479">
    <property type="entry name" value="ACREF/ENVCD OPERON REPRESSOR-RELATED"/>
    <property type="match status" value="1"/>
</dbReference>
<dbReference type="PROSITE" id="PS50977">
    <property type="entry name" value="HTH_TETR_2"/>
    <property type="match status" value="1"/>
</dbReference>
<dbReference type="InterPro" id="IPR001647">
    <property type="entry name" value="HTH_TetR"/>
</dbReference>
<evidence type="ECO:0000313" key="5">
    <source>
        <dbReference type="Proteomes" id="UP000465035"/>
    </source>
</evidence>
<dbReference type="InterPro" id="IPR009057">
    <property type="entry name" value="Homeodomain-like_sf"/>
</dbReference>
<dbReference type="GeneID" id="69057749"/>
<sequence length="203" mass="23423">MAVHQKVIQTERKIRSAFIYLAETKGVDRMTVSDITKYAKINRSTFYAHYQDKFAMIDHFENQILTDIQNLMKNNLTDTMTYQDLSSGKPQTYPVVDKIIQYIDREFNLIRVLLGPKGDGRLEERVKQVLTEIIDADLFRLKGEMGMTKQIPANFAHEIIVSGLMSIIKVWLAEGNPESPKEISEIIMKTRYMSPFDILGVEE</sequence>
<feature type="domain" description="HTH tetR-type" evidence="3">
    <location>
        <begin position="8"/>
        <end position="68"/>
    </location>
</feature>
<evidence type="ECO:0000256" key="1">
    <source>
        <dbReference type="ARBA" id="ARBA00023125"/>
    </source>
</evidence>
<dbReference type="InterPro" id="IPR050624">
    <property type="entry name" value="HTH-type_Tx_Regulator"/>
</dbReference>
<evidence type="ECO:0000256" key="2">
    <source>
        <dbReference type="PROSITE-ProRule" id="PRU00335"/>
    </source>
</evidence>
<dbReference type="PANTHER" id="PTHR43479:SF7">
    <property type="entry name" value="TETR-FAMILY TRANSCRIPTIONAL REGULATOR"/>
    <property type="match status" value="1"/>
</dbReference>
<protein>
    <submittedName>
        <fullName evidence="4">TetR family transcriptional regulator</fullName>
    </submittedName>
</protein>